<evidence type="ECO:0000256" key="5">
    <source>
        <dbReference type="ARBA" id="ARBA00022722"/>
    </source>
</evidence>
<dbReference type="Gene3D" id="3.30.420.10">
    <property type="entry name" value="Ribonuclease H-like superfamily/Ribonuclease H"/>
    <property type="match status" value="1"/>
</dbReference>
<dbReference type="AlphaFoldDB" id="A0A1G2NZP8"/>
<protein>
    <recommendedName>
        <fullName evidence="4 10">Ribonuclease H</fullName>
        <shortName evidence="10">RNase H</shortName>
        <ecNumber evidence="4 10">3.1.26.4</ecNumber>
    </recommendedName>
</protein>
<comment type="function">
    <text evidence="10">Endonuclease that specifically degrades the RNA of RNA-DNA hybrids.</text>
</comment>
<keyword evidence="6 10" id="KW-0479">Metal-binding</keyword>
<feature type="binding site" evidence="10">
    <location>
        <position position="7"/>
    </location>
    <ligand>
        <name>Mg(2+)</name>
        <dbReference type="ChEBI" id="CHEBI:18420"/>
        <label>1</label>
    </ligand>
</feature>
<feature type="binding site" evidence="10">
    <location>
        <position position="86"/>
    </location>
    <ligand>
        <name>Mg(2+)</name>
        <dbReference type="ChEBI" id="CHEBI:18420"/>
        <label>1</label>
    </ligand>
</feature>
<keyword evidence="8 10" id="KW-0378">Hydrolase</keyword>
<dbReference type="CDD" id="cd09278">
    <property type="entry name" value="RNase_HI_prokaryote_like"/>
    <property type="match status" value="1"/>
</dbReference>
<evidence type="ECO:0000256" key="7">
    <source>
        <dbReference type="ARBA" id="ARBA00022759"/>
    </source>
</evidence>
<dbReference type="Pfam" id="PF00075">
    <property type="entry name" value="RNase_H"/>
    <property type="match status" value="1"/>
</dbReference>
<comment type="subunit">
    <text evidence="3 10">Monomer.</text>
</comment>
<dbReference type="InterPro" id="IPR036397">
    <property type="entry name" value="RNaseH_sf"/>
</dbReference>
<evidence type="ECO:0000256" key="8">
    <source>
        <dbReference type="ARBA" id="ARBA00022801"/>
    </source>
</evidence>
<dbReference type="InterPro" id="IPR012337">
    <property type="entry name" value="RNaseH-like_sf"/>
</dbReference>
<dbReference type="GO" id="GO:0043137">
    <property type="term" value="P:DNA replication, removal of RNA primer"/>
    <property type="evidence" value="ECO:0007669"/>
    <property type="project" value="TreeGrafter"/>
</dbReference>
<organism evidence="12 13">
    <name type="scientific">Candidatus Taylorbacteria bacterium RIFCSPLOWO2_12_FULL_43_20</name>
    <dbReference type="NCBI Taxonomy" id="1802332"/>
    <lineage>
        <taxon>Bacteria</taxon>
        <taxon>Candidatus Tayloriibacteriota</taxon>
    </lineage>
</organism>
<dbReference type="GO" id="GO:0003676">
    <property type="term" value="F:nucleic acid binding"/>
    <property type="evidence" value="ECO:0007669"/>
    <property type="project" value="InterPro"/>
</dbReference>
<dbReference type="GO" id="GO:0005737">
    <property type="term" value="C:cytoplasm"/>
    <property type="evidence" value="ECO:0007669"/>
    <property type="project" value="UniProtKB-SubCell"/>
</dbReference>
<dbReference type="GO" id="GO:0004523">
    <property type="term" value="F:RNA-DNA hybrid ribonuclease activity"/>
    <property type="evidence" value="ECO:0007669"/>
    <property type="project" value="UniProtKB-UniRule"/>
</dbReference>
<dbReference type="InterPro" id="IPR002156">
    <property type="entry name" value="RNaseH_domain"/>
</dbReference>
<dbReference type="EMBL" id="MHSK01000031">
    <property type="protein sequence ID" value="OHA41575.1"/>
    <property type="molecule type" value="Genomic_DNA"/>
</dbReference>
<dbReference type="InterPro" id="IPR011320">
    <property type="entry name" value="RNase_H1_N"/>
</dbReference>
<evidence type="ECO:0000256" key="4">
    <source>
        <dbReference type="ARBA" id="ARBA00012180"/>
    </source>
</evidence>
<evidence type="ECO:0000256" key="3">
    <source>
        <dbReference type="ARBA" id="ARBA00011245"/>
    </source>
</evidence>
<sequence length="262" mass="29947">MIRIYTDGSSRGNPGPGGWGAIVFFGDEFVVELGGREAHTTNNRMELTAAVYALRFVESHEKKREDQGNFTRSNDLKSYPIDLRTDSQYLINGITKWIWGWEKNGWKTAAKEKVLNQDLWMELFSLTQQFKVNWNYVAGHSGVIANERCDEIATAFADGIKVPLYSGELSKYALANIAGGENSRGQEKDYKKSDREKNRKYSYISMVDGKIMVHDNWDECEKRVKGVSGAKYKKISSETEKARVMEEFTAYLRAHLQSKRKI</sequence>
<dbReference type="SUPFAM" id="SSF53098">
    <property type="entry name" value="Ribonuclease H-like"/>
    <property type="match status" value="1"/>
</dbReference>
<proteinExistence type="inferred from homology"/>
<gene>
    <name evidence="10" type="primary">rnhA</name>
    <name evidence="12" type="ORF">A3G52_02830</name>
</gene>
<keyword evidence="5 10" id="KW-0540">Nuclease</keyword>
<dbReference type="PROSITE" id="PS50879">
    <property type="entry name" value="RNASE_H_1"/>
    <property type="match status" value="1"/>
</dbReference>
<comment type="subcellular location">
    <subcellularLocation>
        <location evidence="10">Cytoplasm</location>
    </subcellularLocation>
</comment>
<comment type="catalytic activity">
    <reaction evidence="1 10">
        <text>Endonucleolytic cleavage to 5'-phosphomonoester.</text>
        <dbReference type="EC" id="3.1.26.4"/>
    </reaction>
</comment>
<dbReference type="EC" id="3.1.26.4" evidence="4 10"/>
<comment type="similarity">
    <text evidence="2 10">Belongs to the RNase H family.</text>
</comment>
<dbReference type="Gene3D" id="3.40.970.10">
    <property type="entry name" value="Ribonuclease H1, N-terminal domain"/>
    <property type="match status" value="1"/>
</dbReference>
<feature type="binding site" evidence="10">
    <location>
        <position position="46"/>
    </location>
    <ligand>
        <name>Mg(2+)</name>
        <dbReference type="ChEBI" id="CHEBI:18420"/>
        <label>1</label>
    </ligand>
</feature>
<keyword evidence="10" id="KW-0963">Cytoplasm</keyword>
<evidence type="ECO:0000313" key="12">
    <source>
        <dbReference type="EMBL" id="OHA41575.1"/>
    </source>
</evidence>
<feature type="binding site" evidence="10">
    <location>
        <position position="150"/>
    </location>
    <ligand>
        <name>Mg(2+)</name>
        <dbReference type="ChEBI" id="CHEBI:18420"/>
        <label>2</label>
    </ligand>
</feature>
<keyword evidence="7 10" id="KW-0255">Endonuclease</keyword>
<feature type="binding site" evidence="10">
    <location>
        <position position="7"/>
    </location>
    <ligand>
        <name>Mg(2+)</name>
        <dbReference type="ChEBI" id="CHEBI:18420"/>
        <label>2</label>
    </ligand>
</feature>
<reference evidence="12 13" key="1">
    <citation type="journal article" date="2016" name="Nat. Commun.">
        <title>Thousands of microbial genomes shed light on interconnected biogeochemical processes in an aquifer system.</title>
        <authorList>
            <person name="Anantharaman K."/>
            <person name="Brown C.T."/>
            <person name="Hug L.A."/>
            <person name="Sharon I."/>
            <person name="Castelle C.J."/>
            <person name="Probst A.J."/>
            <person name="Thomas B.C."/>
            <person name="Singh A."/>
            <person name="Wilkins M.J."/>
            <person name="Karaoz U."/>
            <person name="Brodie E.L."/>
            <person name="Williams K.H."/>
            <person name="Hubbard S.S."/>
            <person name="Banfield J.F."/>
        </authorList>
    </citation>
    <scope>NUCLEOTIDE SEQUENCE [LARGE SCALE GENOMIC DNA]</scope>
</reference>
<evidence type="ECO:0000259" key="11">
    <source>
        <dbReference type="PROSITE" id="PS50879"/>
    </source>
</evidence>
<evidence type="ECO:0000256" key="1">
    <source>
        <dbReference type="ARBA" id="ARBA00000077"/>
    </source>
</evidence>
<evidence type="ECO:0000313" key="13">
    <source>
        <dbReference type="Proteomes" id="UP000177269"/>
    </source>
</evidence>
<dbReference type="InterPro" id="IPR037056">
    <property type="entry name" value="RNase_H1_N_sf"/>
</dbReference>
<evidence type="ECO:0000256" key="10">
    <source>
        <dbReference type="HAMAP-Rule" id="MF_00042"/>
    </source>
</evidence>
<comment type="cofactor">
    <cofactor evidence="10">
        <name>Mg(2+)</name>
        <dbReference type="ChEBI" id="CHEBI:18420"/>
    </cofactor>
    <text evidence="10">Binds 1 Mg(2+) ion per subunit. May bind a second metal ion at a regulatory site, or after substrate binding.</text>
</comment>
<comment type="caution">
    <text evidence="12">The sequence shown here is derived from an EMBL/GenBank/DDBJ whole genome shotgun (WGS) entry which is preliminary data.</text>
</comment>
<dbReference type="InterPro" id="IPR050092">
    <property type="entry name" value="RNase_H"/>
</dbReference>
<dbReference type="InterPro" id="IPR022892">
    <property type="entry name" value="RNaseHI"/>
</dbReference>
<feature type="domain" description="RNase H type-1" evidence="11">
    <location>
        <begin position="1"/>
        <end position="158"/>
    </location>
</feature>
<dbReference type="HAMAP" id="MF_00042">
    <property type="entry name" value="RNase_H"/>
    <property type="match status" value="1"/>
</dbReference>
<evidence type="ECO:0000256" key="9">
    <source>
        <dbReference type="ARBA" id="ARBA00022842"/>
    </source>
</evidence>
<dbReference type="Proteomes" id="UP000177269">
    <property type="component" value="Unassembled WGS sequence"/>
</dbReference>
<dbReference type="PANTHER" id="PTHR10642">
    <property type="entry name" value="RIBONUCLEASE H1"/>
    <property type="match status" value="1"/>
</dbReference>
<dbReference type="PANTHER" id="PTHR10642:SF26">
    <property type="entry name" value="RIBONUCLEASE H1"/>
    <property type="match status" value="1"/>
</dbReference>
<dbReference type="Pfam" id="PF01693">
    <property type="entry name" value="Cauli_VI"/>
    <property type="match status" value="1"/>
</dbReference>
<name>A0A1G2NZP8_9BACT</name>
<evidence type="ECO:0000256" key="2">
    <source>
        <dbReference type="ARBA" id="ARBA00005300"/>
    </source>
</evidence>
<accession>A0A1G2NZP8</accession>
<evidence type="ECO:0000256" key="6">
    <source>
        <dbReference type="ARBA" id="ARBA00022723"/>
    </source>
</evidence>
<dbReference type="GO" id="GO:0000287">
    <property type="term" value="F:magnesium ion binding"/>
    <property type="evidence" value="ECO:0007669"/>
    <property type="project" value="UniProtKB-UniRule"/>
</dbReference>
<keyword evidence="9 10" id="KW-0460">Magnesium</keyword>